<feature type="compositionally biased region" description="Basic and acidic residues" evidence="1">
    <location>
        <begin position="165"/>
        <end position="175"/>
    </location>
</feature>
<feature type="compositionally biased region" description="Basic and acidic residues" evidence="1">
    <location>
        <begin position="137"/>
        <end position="158"/>
    </location>
</feature>
<proteinExistence type="predicted"/>
<accession>A0ABU6TXD6</accession>
<evidence type="ECO:0000313" key="2">
    <source>
        <dbReference type="EMBL" id="MED6152538.1"/>
    </source>
</evidence>
<gene>
    <name evidence="2" type="ORF">PIB30_093019</name>
</gene>
<organism evidence="2 3">
    <name type="scientific">Stylosanthes scabra</name>
    <dbReference type="NCBI Taxonomy" id="79078"/>
    <lineage>
        <taxon>Eukaryota</taxon>
        <taxon>Viridiplantae</taxon>
        <taxon>Streptophyta</taxon>
        <taxon>Embryophyta</taxon>
        <taxon>Tracheophyta</taxon>
        <taxon>Spermatophyta</taxon>
        <taxon>Magnoliopsida</taxon>
        <taxon>eudicotyledons</taxon>
        <taxon>Gunneridae</taxon>
        <taxon>Pentapetalae</taxon>
        <taxon>rosids</taxon>
        <taxon>fabids</taxon>
        <taxon>Fabales</taxon>
        <taxon>Fabaceae</taxon>
        <taxon>Papilionoideae</taxon>
        <taxon>50 kb inversion clade</taxon>
        <taxon>dalbergioids sensu lato</taxon>
        <taxon>Dalbergieae</taxon>
        <taxon>Pterocarpus clade</taxon>
        <taxon>Stylosanthes</taxon>
    </lineage>
</organism>
<dbReference type="Proteomes" id="UP001341840">
    <property type="component" value="Unassembled WGS sequence"/>
</dbReference>
<name>A0ABU6TXD6_9FABA</name>
<dbReference type="EMBL" id="JASCZI010092579">
    <property type="protein sequence ID" value="MED6152538.1"/>
    <property type="molecule type" value="Genomic_DNA"/>
</dbReference>
<sequence>MGSQKLVLIFESKQGMEEAAESSFLLNRFMDVGRCTTGEANRSRRKWLEVFGLSVHAWCKNNMRKVVEVWGLAISLEEKEEEHFNSFKVLVDAGTGPTIQARLTVAINGEEFSIFVKEVCAMNAENGIDQAGATDMAVKERGDRGTKSRVNETTKPVEEGVNGMRKFEFGHQEER</sequence>
<evidence type="ECO:0008006" key="4">
    <source>
        <dbReference type="Google" id="ProtNLM"/>
    </source>
</evidence>
<evidence type="ECO:0000313" key="3">
    <source>
        <dbReference type="Proteomes" id="UP001341840"/>
    </source>
</evidence>
<keyword evidence="3" id="KW-1185">Reference proteome</keyword>
<reference evidence="2 3" key="1">
    <citation type="journal article" date="2023" name="Plants (Basel)">
        <title>Bridging the Gap: Combining Genomics and Transcriptomics Approaches to Understand Stylosanthes scabra, an Orphan Legume from the Brazilian Caatinga.</title>
        <authorList>
            <person name="Ferreira-Neto J.R.C."/>
            <person name="da Silva M.D."/>
            <person name="Binneck E."/>
            <person name="de Melo N.F."/>
            <person name="da Silva R.H."/>
            <person name="de Melo A.L.T.M."/>
            <person name="Pandolfi V."/>
            <person name="Bustamante F.O."/>
            <person name="Brasileiro-Vidal A.C."/>
            <person name="Benko-Iseppon A.M."/>
        </authorList>
    </citation>
    <scope>NUCLEOTIDE SEQUENCE [LARGE SCALE GENOMIC DNA]</scope>
    <source>
        <tissue evidence="2">Leaves</tissue>
    </source>
</reference>
<comment type="caution">
    <text evidence="2">The sequence shown here is derived from an EMBL/GenBank/DDBJ whole genome shotgun (WGS) entry which is preliminary data.</text>
</comment>
<evidence type="ECO:0000256" key="1">
    <source>
        <dbReference type="SAM" id="MobiDB-lite"/>
    </source>
</evidence>
<feature type="region of interest" description="Disordered" evidence="1">
    <location>
        <begin position="136"/>
        <end position="175"/>
    </location>
</feature>
<protein>
    <recommendedName>
        <fullName evidence="4">DUF4283 domain-containing protein</fullName>
    </recommendedName>
</protein>